<dbReference type="OrthoDB" id="9779595at2"/>
<dbReference type="GO" id="GO:0016020">
    <property type="term" value="C:membrane"/>
    <property type="evidence" value="ECO:0007669"/>
    <property type="project" value="UniProtKB-SubCell"/>
</dbReference>
<keyword evidence="4 6" id="KW-1133">Transmembrane helix</keyword>
<accession>F3KTY6</accession>
<dbReference type="InterPro" id="IPR020980">
    <property type="entry name" value="Membrane_HflK_N"/>
</dbReference>
<feature type="region of interest" description="Disordered" evidence="7">
    <location>
        <begin position="1"/>
        <end position="109"/>
    </location>
</feature>
<feature type="compositionally biased region" description="Low complexity" evidence="7">
    <location>
        <begin position="53"/>
        <end position="68"/>
    </location>
</feature>
<dbReference type="PANTHER" id="PTHR43327:SF2">
    <property type="entry name" value="MODULATOR OF FTSH PROTEASE HFLK"/>
    <property type="match status" value="1"/>
</dbReference>
<feature type="region of interest" description="Disordered" evidence="7">
    <location>
        <begin position="447"/>
        <end position="492"/>
    </location>
</feature>
<comment type="function">
    <text evidence="6">HflC and HflK could encode or regulate a protease.</text>
</comment>
<evidence type="ECO:0000256" key="1">
    <source>
        <dbReference type="ARBA" id="ARBA00004167"/>
    </source>
</evidence>
<evidence type="ECO:0000313" key="9">
    <source>
        <dbReference type="EMBL" id="EGI76738.1"/>
    </source>
</evidence>
<evidence type="ECO:0000313" key="10">
    <source>
        <dbReference type="Proteomes" id="UP000016368"/>
    </source>
</evidence>
<name>F3KTY6_9BURK</name>
<dbReference type="InterPro" id="IPR001107">
    <property type="entry name" value="Band_7"/>
</dbReference>
<evidence type="ECO:0000256" key="7">
    <source>
        <dbReference type="SAM" id="MobiDB-lite"/>
    </source>
</evidence>
<comment type="similarity">
    <text evidence="2 6">Belongs to the band 7/mec-2 family. HflK subfamily.</text>
</comment>
<comment type="subcellular location">
    <subcellularLocation>
        <location evidence="1">Membrane</location>
        <topology evidence="1">Single-pass membrane protein</topology>
    </subcellularLocation>
</comment>
<feature type="transmembrane region" description="Helical" evidence="6">
    <location>
        <begin position="146"/>
        <end position="167"/>
    </location>
</feature>
<dbReference type="CDD" id="cd03404">
    <property type="entry name" value="SPFH_HflK"/>
    <property type="match status" value="1"/>
</dbReference>
<dbReference type="STRING" id="887062.HGR_09590"/>
<keyword evidence="3 6" id="KW-0812">Transmembrane</keyword>
<dbReference type="SMART" id="SM00244">
    <property type="entry name" value="PHB"/>
    <property type="match status" value="1"/>
</dbReference>
<dbReference type="InterPro" id="IPR050710">
    <property type="entry name" value="Band7/mec-2_domain"/>
</dbReference>
<keyword evidence="5 6" id="KW-0472">Membrane</keyword>
<organism evidence="9 10">
    <name type="scientific">Hylemonella gracilis ATCC 19624</name>
    <dbReference type="NCBI Taxonomy" id="887062"/>
    <lineage>
        <taxon>Bacteria</taxon>
        <taxon>Pseudomonadati</taxon>
        <taxon>Pseudomonadota</taxon>
        <taxon>Betaproteobacteria</taxon>
        <taxon>Burkholderiales</taxon>
        <taxon>Comamonadaceae</taxon>
        <taxon>Hylemonella</taxon>
    </lineage>
</organism>
<feature type="domain" description="Band 7" evidence="8">
    <location>
        <begin position="162"/>
        <end position="337"/>
    </location>
</feature>
<feature type="compositionally biased region" description="Basic residues" evidence="7">
    <location>
        <begin position="25"/>
        <end position="34"/>
    </location>
</feature>
<dbReference type="Pfam" id="PF12221">
    <property type="entry name" value="HflK_N"/>
    <property type="match status" value="1"/>
</dbReference>
<dbReference type="Pfam" id="PF01145">
    <property type="entry name" value="Band_7"/>
    <property type="match status" value="1"/>
</dbReference>
<evidence type="ECO:0000256" key="3">
    <source>
        <dbReference type="ARBA" id="ARBA00022692"/>
    </source>
</evidence>
<dbReference type="Proteomes" id="UP000016368">
    <property type="component" value="Unassembled WGS sequence"/>
</dbReference>
<dbReference type="EMBL" id="AEGR01000058">
    <property type="protein sequence ID" value="EGI76738.1"/>
    <property type="molecule type" value="Genomic_DNA"/>
</dbReference>
<comment type="caution">
    <text evidence="9">The sequence shown here is derived from an EMBL/GenBank/DDBJ whole genome shotgun (WGS) entry which is preliminary data.</text>
</comment>
<proteinExistence type="inferred from homology"/>
<reference evidence="9 10" key="1">
    <citation type="journal article" date="2011" name="EMBO J.">
        <title>Structural diversity of bacterial flagellar motors.</title>
        <authorList>
            <person name="Chen S."/>
            <person name="Beeby M."/>
            <person name="Murphy G.E."/>
            <person name="Leadbetter J.R."/>
            <person name="Hendrixson D.R."/>
            <person name="Briegel A."/>
            <person name="Li Z."/>
            <person name="Shi J."/>
            <person name="Tocheva E.I."/>
            <person name="Muller A."/>
            <person name="Dobro M.J."/>
            <person name="Jensen G.J."/>
        </authorList>
    </citation>
    <scope>NUCLEOTIDE SEQUENCE [LARGE SCALE GENOMIC DNA]</scope>
    <source>
        <strain evidence="9 10">ATCC 19624</strain>
    </source>
</reference>
<evidence type="ECO:0000256" key="6">
    <source>
        <dbReference type="RuleBase" id="RU364113"/>
    </source>
</evidence>
<evidence type="ECO:0000259" key="8">
    <source>
        <dbReference type="SMART" id="SM00244"/>
    </source>
</evidence>
<dbReference type="SUPFAM" id="SSF117892">
    <property type="entry name" value="Band 7/SPFH domain"/>
    <property type="match status" value="1"/>
</dbReference>
<evidence type="ECO:0000256" key="2">
    <source>
        <dbReference type="ARBA" id="ARBA00006971"/>
    </source>
</evidence>
<evidence type="ECO:0000256" key="5">
    <source>
        <dbReference type="ARBA" id="ARBA00023136"/>
    </source>
</evidence>
<keyword evidence="10" id="KW-1185">Reference proteome</keyword>
<dbReference type="eggNOG" id="COG0330">
    <property type="taxonomic scope" value="Bacteria"/>
</dbReference>
<dbReference type="Gene3D" id="3.30.479.30">
    <property type="entry name" value="Band 7 domain"/>
    <property type="match status" value="1"/>
</dbReference>
<dbReference type="InterPro" id="IPR036013">
    <property type="entry name" value="Band_7/SPFH_dom_sf"/>
</dbReference>
<protein>
    <recommendedName>
        <fullName evidence="6">Protein HflK</fullName>
    </recommendedName>
</protein>
<feature type="compositionally biased region" description="Basic and acidic residues" evidence="7">
    <location>
        <begin position="7"/>
        <end position="16"/>
    </location>
</feature>
<comment type="subunit">
    <text evidence="6">HflC and HflK may interact to form a multimeric complex.</text>
</comment>
<dbReference type="PANTHER" id="PTHR43327">
    <property type="entry name" value="STOMATIN-LIKE PROTEIN 2, MITOCHONDRIAL"/>
    <property type="match status" value="1"/>
</dbReference>
<dbReference type="InterPro" id="IPR010201">
    <property type="entry name" value="HflK"/>
</dbReference>
<evidence type="ECO:0000256" key="4">
    <source>
        <dbReference type="ARBA" id="ARBA00022989"/>
    </source>
</evidence>
<dbReference type="NCBIfam" id="TIGR01933">
    <property type="entry name" value="hflK"/>
    <property type="match status" value="1"/>
</dbReference>
<sequence length="492" mass="53724">MNFPAHSADELKHDPQADVNAQKPRTSRRSHWWARLRGMFNLNDPRWGRSDDTASSPSQSSPQDASGSGNSGSGNERPESESPQSAQGSQGAGRGRSQGPNQGPPDLDELWRDFTRKLSGLFGGGQGGGRNNRGGSGGGNAKSAGFGIGLIASIALLIWLGTGFFIVQEGQQAVVTQFGRYHSTVGAGFNWRLPYPIQRHELVFVTQIRSVDVGRDVVIRSTGLRESAMLTEDENIVEIKFAVQYRLNDARAYLFESRDPSAAVVQAAETAVREVVGKMKMDLALSEERDQIAPRLRNLMQQILDRYKVGIEIVGINLQQGGVRPPEQVQAAFDDVLKAGQERERLKNEAQAYANDVVPRAVGTASRLKEESEAYKARIVAQAQGDAQRFRSVLAEYQRAPQVTRDRLYIETMQEIYGNVTKVLVETKQGGNLLYLPLDKLLQQGGDPAANFAPQPVMQGPAPASSADGASAGALNDARSRANQRSRERETR</sequence>
<dbReference type="AlphaFoldDB" id="F3KTY6"/>
<gene>
    <name evidence="9" type="ORF">HGR_09590</name>
</gene>
<feature type="compositionally biased region" description="Low complexity" evidence="7">
    <location>
        <begin position="460"/>
        <end position="474"/>
    </location>
</feature>